<keyword evidence="2" id="KW-0472">Membrane</keyword>
<name>A0ABW5RCT5_9BACL</name>
<evidence type="ECO:0000313" key="3">
    <source>
        <dbReference type="EMBL" id="MFD2672763.1"/>
    </source>
</evidence>
<dbReference type="EMBL" id="JBHUMM010000043">
    <property type="protein sequence ID" value="MFD2672763.1"/>
    <property type="molecule type" value="Genomic_DNA"/>
</dbReference>
<dbReference type="InterPro" id="IPR014245">
    <property type="entry name" value="Spore_III_AF"/>
</dbReference>
<feature type="compositionally biased region" description="Basic and acidic residues" evidence="1">
    <location>
        <begin position="169"/>
        <end position="185"/>
    </location>
</feature>
<dbReference type="RefSeq" id="WP_379930326.1">
    <property type="nucleotide sequence ID" value="NZ_JBHUMM010000043.1"/>
</dbReference>
<evidence type="ECO:0000256" key="1">
    <source>
        <dbReference type="SAM" id="MobiDB-lite"/>
    </source>
</evidence>
<sequence>MMEWLGSWLQEIVLIVLFATFIELLLPNHSMQRYVKVVLSLLVLLTILQPIVRLLQSDWQMEHLLQGAQQTSVTPTGNEIRPLSDIMAEAAHIQQKQQEDSIQIVQSRINEETLQGLRTAGWTQVQSVQSTLEVTEENQPQLTSIEVVVGVSKQEQDEGEQQRPNPTENGKHHDQTDRQDVEVKPVEPVTPVQVHVPHETDRLAAPDVPEKAEGLIKPITAWVTERWEIEEKRVHVVFIEDNVHI</sequence>
<accession>A0ABW5RCT5</accession>
<feature type="transmembrane region" description="Helical" evidence="2">
    <location>
        <begin position="33"/>
        <end position="52"/>
    </location>
</feature>
<proteinExistence type="predicted"/>
<keyword evidence="4" id="KW-1185">Reference proteome</keyword>
<dbReference type="Pfam" id="PF09581">
    <property type="entry name" value="Spore_III_AF"/>
    <property type="match status" value="1"/>
</dbReference>
<feature type="transmembrane region" description="Helical" evidence="2">
    <location>
        <begin position="6"/>
        <end position="26"/>
    </location>
</feature>
<protein>
    <submittedName>
        <fullName evidence="3">Stage III sporulation protein AF</fullName>
    </submittedName>
</protein>
<evidence type="ECO:0000313" key="4">
    <source>
        <dbReference type="Proteomes" id="UP001597497"/>
    </source>
</evidence>
<reference evidence="4" key="1">
    <citation type="journal article" date="2019" name="Int. J. Syst. Evol. Microbiol.">
        <title>The Global Catalogue of Microorganisms (GCM) 10K type strain sequencing project: providing services to taxonomists for standard genome sequencing and annotation.</title>
        <authorList>
            <consortium name="The Broad Institute Genomics Platform"/>
            <consortium name="The Broad Institute Genome Sequencing Center for Infectious Disease"/>
            <person name="Wu L."/>
            <person name="Ma J."/>
        </authorList>
    </citation>
    <scope>NUCLEOTIDE SEQUENCE [LARGE SCALE GENOMIC DNA]</scope>
    <source>
        <strain evidence="4">KCTC 33676</strain>
    </source>
</reference>
<gene>
    <name evidence="3" type="primary">spoIIIAF</name>
    <name evidence="3" type="ORF">ACFSUC_14440</name>
</gene>
<keyword evidence="2" id="KW-1133">Transmembrane helix</keyword>
<dbReference type="Proteomes" id="UP001597497">
    <property type="component" value="Unassembled WGS sequence"/>
</dbReference>
<organism evidence="3 4">
    <name type="scientific">Marinicrinis sediminis</name>
    <dbReference type="NCBI Taxonomy" id="1652465"/>
    <lineage>
        <taxon>Bacteria</taxon>
        <taxon>Bacillati</taxon>
        <taxon>Bacillota</taxon>
        <taxon>Bacilli</taxon>
        <taxon>Bacillales</taxon>
        <taxon>Paenibacillaceae</taxon>
    </lineage>
</organism>
<dbReference type="NCBIfam" id="TIGR02896">
    <property type="entry name" value="spore_III_AF"/>
    <property type="match status" value="1"/>
</dbReference>
<feature type="region of interest" description="Disordered" evidence="1">
    <location>
        <begin position="153"/>
        <end position="185"/>
    </location>
</feature>
<evidence type="ECO:0000256" key="2">
    <source>
        <dbReference type="SAM" id="Phobius"/>
    </source>
</evidence>
<comment type="caution">
    <text evidence="3">The sequence shown here is derived from an EMBL/GenBank/DDBJ whole genome shotgun (WGS) entry which is preliminary data.</text>
</comment>
<keyword evidence="2" id="KW-0812">Transmembrane</keyword>